<feature type="transmembrane region" description="Helical" evidence="2">
    <location>
        <begin position="310"/>
        <end position="329"/>
    </location>
</feature>
<keyword evidence="4" id="KW-1185">Reference proteome</keyword>
<feature type="compositionally biased region" description="Acidic residues" evidence="1">
    <location>
        <begin position="238"/>
        <end position="272"/>
    </location>
</feature>
<evidence type="ECO:0000313" key="3">
    <source>
        <dbReference type="EMBL" id="SFL47334.1"/>
    </source>
</evidence>
<keyword evidence="2" id="KW-0812">Transmembrane</keyword>
<dbReference type="AlphaFoldDB" id="A0A1I4HZ77"/>
<accession>A0A1I4HZ77</accession>
<dbReference type="Proteomes" id="UP000198565">
    <property type="component" value="Unassembled WGS sequence"/>
</dbReference>
<dbReference type="OrthoDB" id="2972363at2"/>
<protein>
    <submittedName>
        <fullName evidence="3">LPXTG-motif cell wall anchor domain-containing protein</fullName>
    </submittedName>
</protein>
<dbReference type="RefSeq" id="WP_139220240.1">
    <property type="nucleotide sequence ID" value="NZ_FOTR01000001.1"/>
</dbReference>
<keyword evidence="2" id="KW-1133">Transmembrane helix</keyword>
<evidence type="ECO:0000313" key="4">
    <source>
        <dbReference type="Proteomes" id="UP000198565"/>
    </source>
</evidence>
<dbReference type="STRING" id="334253.SAMN04487943_101731"/>
<feature type="region of interest" description="Disordered" evidence="1">
    <location>
        <begin position="1"/>
        <end position="43"/>
    </location>
</feature>
<sequence>EEADLGTDPENADSDGDGVNDGDEVDNGTDPLDPNDPDADEVYPDVPEVNNIYDGDDVIYGLGLEGATVYAVVNGEVIGEMEVTAPEFQTFATVVPNDNTVFALEVDEPLSAGTVVELYQVNEDGNEGESTFVTVLDEDDEPTEPDADAPVLDSITIDGDSESDYEISFESDEPLTKVSLENSEGETVTDEVTYDSEAGVYTLAVSGDTVEAGDELTIIATDEFGNANDSESVIVPEDPADGDADADADADADSDSDTDTDTDNNSDTDTDSDSGSNTDTDSDSDTDDSSASTDNDTDDNELPDTATNTWTYFAGGLAALLAGIAARVFGRRRQS</sequence>
<dbReference type="NCBIfam" id="TIGR01167">
    <property type="entry name" value="LPXTG_anchor"/>
    <property type="match status" value="1"/>
</dbReference>
<keyword evidence="2" id="KW-0472">Membrane</keyword>
<feature type="non-terminal residue" evidence="3">
    <location>
        <position position="1"/>
    </location>
</feature>
<dbReference type="EMBL" id="FOTR01000001">
    <property type="protein sequence ID" value="SFL47334.1"/>
    <property type="molecule type" value="Genomic_DNA"/>
</dbReference>
<evidence type="ECO:0000256" key="1">
    <source>
        <dbReference type="SAM" id="MobiDB-lite"/>
    </source>
</evidence>
<proteinExistence type="predicted"/>
<gene>
    <name evidence="3" type="ORF">SAMN04487943_101731</name>
</gene>
<name>A0A1I4HZ77_9BACI</name>
<feature type="region of interest" description="Disordered" evidence="1">
    <location>
        <begin position="222"/>
        <end position="307"/>
    </location>
</feature>
<reference evidence="4" key="1">
    <citation type="submission" date="2016-10" db="EMBL/GenBank/DDBJ databases">
        <authorList>
            <person name="Varghese N."/>
            <person name="Submissions S."/>
        </authorList>
    </citation>
    <scope>NUCLEOTIDE SEQUENCE [LARGE SCALE GENOMIC DNA]</scope>
    <source>
        <strain evidence="4">CGMCC 1.4250</strain>
    </source>
</reference>
<organism evidence="3 4">
    <name type="scientific">Gracilibacillus orientalis</name>
    <dbReference type="NCBI Taxonomy" id="334253"/>
    <lineage>
        <taxon>Bacteria</taxon>
        <taxon>Bacillati</taxon>
        <taxon>Bacillota</taxon>
        <taxon>Bacilli</taxon>
        <taxon>Bacillales</taxon>
        <taxon>Bacillaceae</taxon>
        <taxon>Gracilibacillus</taxon>
    </lineage>
</organism>
<evidence type="ECO:0000256" key="2">
    <source>
        <dbReference type="SAM" id="Phobius"/>
    </source>
</evidence>